<organism evidence="1 2">
    <name type="scientific">Thanatephorus cucumeris (strain AG1-IA)</name>
    <name type="common">Rice sheath blight fungus</name>
    <name type="synonym">Rhizoctonia solani</name>
    <dbReference type="NCBI Taxonomy" id="983506"/>
    <lineage>
        <taxon>Eukaryota</taxon>
        <taxon>Fungi</taxon>
        <taxon>Dikarya</taxon>
        <taxon>Basidiomycota</taxon>
        <taxon>Agaricomycotina</taxon>
        <taxon>Agaricomycetes</taxon>
        <taxon>Cantharellales</taxon>
        <taxon>Ceratobasidiaceae</taxon>
        <taxon>Rhizoctonia</taxon>
        <taxon>Rhizoctonia solani AG-1</taxon>
    </lineage>
</organism>
<keyword evidence="2" id="KW-1185">Reference proteome</keyword>
<comment type="caution">
    <text evidence="1">The sequence shown here is derived from an EMBL/GenBank/DDBJ whole genome shotgun (WGS) entry which is preliminary data.</text>
</comment>
<evidence type="ECO:0000313" key="2">
    <source>
        <dbReference type="Proteomes" id="UP000011668"/>
    </source>
</evidence>
<proteinExistence type="predicted"/>
<dbReference type="Proteomes" id="UP000011668">
    <property type="component" value="Unassembled WGS sequence"/>
</dbReference>
<evidence type="ECO:0000313" key="1">
    <source>
        <dbReference type="EMBL" id="ELU35629.1"/>
    </source>
</evidence>
<dbReference type="EMBL" id="AFRT01005910">
    <property type="protein sequence ID" value="ELU35629.1"/>
    <property type="molecule type" value="Genomic_DNA"/>
</dbReference>
<reference evidence="1 2" key="1">
    <citation type="journal article" date="2013" name="Nat. Commun.">
        <title>The evolution and pathogenic mechanisms of the rice sheath blight pathogen.</title>
        <authorList>
            <person name="Zheng A."/>
            <person name="Lin R."/>
            <person name="Xu L."/>
            <person name="Qin P."/>
            <person name="Tang C."/>
            <person name="Ai P."/>
            <person name="Zhang D."/>
            <person name="Liu Y."/>
            <person name="Sun Z."/>
            <person name="Feng H."/>
            <person name="Wang Y."/>
            <person name="Chen Y."/>
            <person name="Liang X."/>
            <person name="Fu R."/>
            <person name="Li Q."/>
            <person name="Zhang J."/>
            <person name="Yu X."/>
            <person name="Xie Z."/>
            <person name="Ding L."/>
            <person name="Guan P."/>
            <person name="Tang J."/>
            <person name="Liang Y."/>
            <person name="Wang S."/>
            <person name="Deng Q."/>
            <person name="Li S."/>
            <person name="Zhu J."/>
            <person name="Wang L."/>
            <person name="Liu H."/>
            <person name="Li P."/>
        </authorList>
    </citation>
    <scope>NUCLEOTIDE SEQUENCE [LARGE SCALE GENOMIC DNA]</scope>
    <source>
        <strain evidence="2">AG-1 IA</strain>
    </source>
</reference>
<gene>
    <name evidence="1" type="ORF">AG1IA_10341</name>
</gene>
<dbReference type="HOGENOM" id="CLU_2499420_0_0_1"/>
<sequence>MRRQIYCTNKILDCLVNVVYSSEAIIFVTMGYPQFIYTLVSSDPSFRPFPLTRSLSTSAPLGWSAYTTASLIVESHRSSKFCSVLI</sequence>
<name>L8WGW2_THACA</name>
<dbReference type="AlphaFoldDB" id="L8WGW2"/>
<protein>
    <submittedName>
        <fullName evidence="1">Uncharacterized protein</fullName>
    </submittedName>
</protein>
<accession>L8WGW2</accession>